<protein>
    <submittedName>
        <fullName evidence="1">Uncharacterized protein</fullName>
    </submittedName>
</protein>
<comment type="caution">
    <text evidence="1">The sequence shown here is derived from an EMBL/GenBank/DDBJ whole genome shotgun (WGS) entry which is preliminary data.</text>
</comment>
<accession>A0AAD7S4C5</accession>
<evidence type="ECO:0000313" key="2">
    <source>
        <dbReference type="Proteomes" id="UP001221898"/>
    </source>
</evidence>
<gene>
    <name evidence="1" type="ORF">AAFF_G00029540</name>
</gene>
<name>A0AAD7S4C5_9TELE</name>
<dbReference type="AlphaFoldDB" id="A0AAD7S4C5"/>
<organism evidence="1 2">
    <name type="scientific">Aldrovandia affinis</name>
    <dbReference type="NCBI Taxonomy" id="143900"/>
    <lineage>
        <taxon>Eukaryota</taxon>
        <taxon>Metazoa</taxon>
        <taxon>Chordata</taxon>
        <taxon>Craniata</taxon>
        <taxon>Vertebrata</taxon>
        <taxon>Euteleostomi</taxon>
        <taxon>Actinopterygii</taxon>
        <taxon>Neopterygii</taxon>
        <taxon>Teleostei</taxon>
        <taxon>Notacanthiformes</taxon>
        <taxon>Halosauridae</taxon>
        <taxon>Aldrovandia</taxon>
    </lineage>
</organism>
<sequence>MHCQERVFPERLQHYGQLILLKLTAPPSSLSELMGASNRSEKVPPASTNERILSFYMPSDSNLALALNGHCPGNEQIQEMATLQDEHSKLSSASEPACRCGPQRGLVRMREGPAVSHVCFQDAAGQASLDKSSGIDCSISCAALL</sequence>
<keyword evidence="2" id="KW-1185">Reference proteome</keyword>
<proteinExistence type="predicted"/>
<evidence type="ECO:0000313" key="1">
    <source>
        <dbReference type="EMBL" id="KAJ8395717.1"/>
    </source>
</evidence>
<dbReference type="Proteomes" id="UP001221898">
    <property type="component" value="Unassembled WGS sequence"/>
</dbReference>
<reference evidence="1" key="1">
    <citation type="journal article" date="2023" name="Science">
        <title>Genome structures resolve the early diversification of teleost fishes.</title>
        <authorList>
            <person name="Parey E."/>
            <person name="Louis A."/>
            <person name="Montfort J."/>
            <person name="Bouchez O."/>
            <person name="Roques C."/>
            <person name="Iampietro C."/>
            <person name="Lluch J."/>
            <person name="Castinel A."/>
            <person name="Donnadieu C."/>
            <person name="Desvignes T."/>
            <person name="Floi Bucao C."/>
            <person name="Jouanno E."/>
            <person name="Wen M."/>
            <person name="Mejri S."/>
            <person name="Dirks R."/>
            <person name="Jansen H."/>
            <person name="Henkel C."/>
            <person name="Chen W.J."/>
            <person name="Zahm M."/>
            <person name="Cabau C."/>
            <person name="Klopp C."/>
            <person name="Thompson A.W."/>
            <person name="Robinson-Rechavi M."/>
            <person name="Braasch I."/>
            <person name="Lecointre G."/>
            <person name="Bobe J."/>
            <person name="Postlethwait J.H."/>
            <person name="Berthelot C."/>
            <person name="Roest Crollius H."/>
            <person name="Guiguen Y."/>
        </authorList>
    </citation>
    <scope>NUCLEOTIDE SEQUENCE</scope>
    <source>
        <strain evidence="1">NC1722</strain>
    </source>
</reference>
<dbReference type="EMBL" id="JAINUG010000114">
    <property type="protein sequence ID" value="KAJ8395717.1"/>
    <property type="molecule type" value="Genomic_DNA"/>
</dbReference>